<dbReference type="PANTHER" id="PTHR33371:SF4">
    <property type="entry name" value="INTERMEMBRANE PHOSPHOLIPID TRANSPORT SYSTEM BINDING PROTEIN MLAD"/>
    <property type="match status" value="1"/>
</dbReference>
<name>A0A1Y5FH73_9BACT</name>
<dbReference type="EMBL" id="MAAO01000002">
    <property type="protein sequence ID" value="OUR99545.1"/>
    <property type="molecule type" value="Genomic_DNA"/>
</dbReference>
<keyword evidence="1" id="KW-0812">Transmembrane</keyword>
<keyword evidence="1" id="KW-0472">Membrane</keyword>
<keyword evidence="1" id="KW-1133">Transmembrane helix</keyword>
<dbReference type="AlphaFoldDB" id="A0A1Y5FH73"/>
<protein>
    <recommendedName>
        <fullName evidence="2">Mce/MlaD domain-containing protein</fullName>
    </recommendedName>
</protein>
<proteinExistence type="predicted"/>
<feature type="transmembrane region" description="Helical" evidence="1">
    <location>
        <begin position="12"/>
        <end position="29"/>
    </location>
</feature>
<dbReference type="Pfam" id="PF02470">
    <property type="entry name" value="MlaD"/>
    <property type="match status" value="1"/>
</dbReference>
<dbReference type="PANTHER" id="PTHR33371">
    <property type="entry name" value="INTERMEMBRANE PHOSPHOLIPID TRANSPORT SYSTEM BINDING PROTEIN MLAD-RELATED"/>
    <property type="match status" value="1"/>
</dbReference>
<evidence type="ECO:0000256" key="1">
    <source>
        <dbReference type="SAM" id="Phobius"/>
    </source>
</evidence>
<dbReference type="Proteomes" id="UP000196531">
    <property type="component" value="Unassembled WGS sequence"/>
</dbReference>
<comment type="caution">
    <text evidence="3">The sequence shown here is derived from an EMBL/GenBank/DDBJ whole genome shotgun (WGS) entry which is preliminary data.</text>
</comment>
<feature type="domain" description="Mce/MlaD" evidence="2">
    <location>
        <begin position="40"/>
        <end position="114"/>
    </location>
</feature>
<sequence>MNFYHPEKKAIVSIVLSIAIFTAAIIYVGQKNFWFSKVVKYTTLIGDAQGLRKGSTVSLKGIRVGEITKLFVNEEEKIEVHFLVFATMAKRIRSGTKAVIVRSFLIGEKRIDLQLGPKDNAMIEEGGVLEGIDSRELSDIISGKGLTPMIKRMEKVGNNLESLITKVQPTLSNVNEAAKSISASLEIAQIMKRDFLDNKLAKKTLQDTRSFLKPFKNKASTIEDLIESAHKLASEIGENPNLTKDVMQTLKEAIITLKAIQRTWMLKSHVEDVKKSDDE</sequence>
<evidence type="ECO:0000313" key="3">
    <source>
        <dbReference type="EMBL" id="OUR99545.1"/>
    </source>
</evidence>
<organism evidence="3 4">
    <name type="scientific">Halobacteriovorax marinus</name>
    <dbReference type="NCBI Taxonomy" id="97084"/>
    <lineage>
        <taxon>Bacteria</taxon>
        <taxon>Pseudomonadati</taxon>
        <taxon>Bdellovibrionota</taxon>
        <taxon>Bacteriovoracia</taxon>
        <taxon>Bacteriovoracales</taxon>
        <taxon>Halobacteriovoraceae</taxon>
        <taxon>Halobacteriovorax</taxon>
    </lineage>
</organism>
<dbReference type="InterPro" id="IPR052336">
    <property type="entry name" value="MlaD_Phospholipid_Transporter"/>
</dbReference>
<accession>A0A1Y5FH73</accession>
<evidence type="ECO:0000259" key="2">
    <source>
        <dbReference type="Pfam" id="PF02470"/>
    </source>
</evidence>
<gene>
    <name evidence="3" type="ORF">A9Q84_00565</name>
</gene>
<evidence type="ECO:0000313" key="4">
    <source>
        <dbReference type="Proteomes" id="UP000196531"/>
    </source>
</evidence>
<reference evidence="4" key="1">
    <citation type="journal article" date="2017" name="Proc. Natl. Acad. Sci. U.S.A.">
        <title>Simulation of Deepwater Horizon oil plume reveals substrate specialization within a complex community of hydrocarbon-degraders.</title>
        <authorList>
            <person name="Hu P."/>
            <person name="Dubinsky E.A."/>
            <person name="Probst A.J."/>
            <person name="Wang J."/>
            <person name="Sieber C.M.K."/>
            <person name="Tom L.M."/>
            <person name="Gardinali P."/>
            <person name="Banfield J.F."/>
            <person name="Atlas R.M."/>
            <person name="Andersen G.L."/>
        </authorList>
    </citation>
    <scope>NUCLEOTIDE SEQUENCE [LARGE SCALE GENOMIC DNA]</scope>
</reference>
<dbReference type="InterPro" id="IPR003399">
    <property type="entry name" value="Mce/MlaD"/>
</dbReference>